<reference evidence="4" key="2">
    <citation type="journal article" date="2018" name="BMC Genomics">
        <title>Genomic insights into host adaptation between the wheat stripe rust pathogen (Puccinia striiformis f. sp. tritici) and the barley stripe rust pathogen (Puccinia striiformis f. sp. hordei).</title>
        <authorList>
            <person name="Xia C."/>
            <person name="Wang M."/>
            <person name="Yin C."/>
            <person name="Cornejo O.E."/>
            <person name="Hulbert S.H."/>
            <person name="Chen X."/>
        </authorList>
    </citation>
    <scope>NUCLEOTIDE SEQUENCE [LARGE SCALE GENOMIC DNA]</scope>
    <source>
        <strain evidence="4">93TX-2</strain>
    </source>
</reference>
<feature type="domain" description="Aldehyde dehydrogenase" evidence="2">
    <location>
        <begin position="31"/>
        <end position="58"/>
    </location>
</feature>
<sequence length="122" mass="13902">MANCKIEILESWRRDCDIAIGSTASEVQDHDVKPSMKIHREEIFGPAVVVMKFVDEEDTYSGWINCYNKIATQVTFGGVEQSGLGRELCIIQLYIYRICFHQLESKASSSWNKDSSLLLAYM</sequence>
<evidence type="ECO:0000313" key="4">
    <source>
        <dbReference type="Proteomes" id="UP000238274"/>
    </source>
</evidence>
<dbReference type="EMBL" id="PKSM01000100">
    <property type="protein sequence ID" value="POW12959.1"/>
    <property type="molecule type" value="Genomic_DNA"/>
</dbReference>
<dbReference type="Proteomes" id="UP000238274">
    <property type="component" value="Unassembled WGS sequence"/>
</dbReference>
<evidence type="ECO:0000259" key="2">
    <source>
        <dbReference type="Pfam" id="PF00171"/>
    </source>
</evidence>
<dbReference type="AlphaFoldDB" id="A0A2S4VTX9"/>
<protein>
    <recommendedName>
        <fullName evidence="2">Aldehyde dehydrogenase domain-containing protein</fullName>
    </recommendedName>
</protein>
<dbReference type="PANTHER" id="PTHR11699">
    <property type="entry name" value="ALDEHYDE DEHYDROGENASE-RELATED"/>
    <property type="match status" value="1"/>
</dbReference>
<comment type="caution">
    <text evidence="3">The sequence shown here is derived from an EMBL/GenBank/DDBJ whole genome shotgun (WGS) entry which is preliminary data.</text>
</comment>
<dbReference type="InterPro" id="IPR016161">
    <property type="entry name" value="Ald_DH/histidinol_DH"/>
</dbReference>
<dbReference type="VEuPathDB" id="FungiDB:PSTT_14696"/>
<organism evidence="3 4">
    <name type="scientific">Puccinia striiformis</name>
    <dbReference type="NCBI Taxonomy" id="27350"/>
    <lineage>
        <taxon>Eukaryota</taxon>
        <taxon>Fungi</taxon>
        <taxon>Dikarya</taxon>
        <taxon>Basidiomycota</taxon>
        <taxon>Pucciniomycotina</taxon>
        <taxon>Pucciniomycetes</taxon>
        <taxon>Pucciniales</taxon>
        <taxon>Pucciniaceae</taxon>
        <taxon>Puccinia</taxon>
    </lineage>
</organism>
<evidence type="ECO:0000313" key="3">
    <source>
        <dbReference type="EMBL" id="POW12959.1"/>
    </source>
</evidence>
<name>A0A2S4VTX9_9BASI</name>
<dbReference type="SUPFAM" id="SSF53720">
    <property type="entry name" value="ALDH-like"/>
    <property type="match status" value="1"/>
</dbReference>
<keyword evidence="4" id="KW-1185">Reference proteome</keyword>
<accession>A0A2S4VTX9</accession>
<reference evidence="3 4" key="1">
    <citation type="submission" date="2017-12" db="EMBL/GenBank/DDBJ databases">
        <title>Gene loss provides genomic basis for host adaptation in cereal stripe rust fungi.</title>
        <authorList>
            <person name="Xia C."/>
        </authorList>
    </citation>
    <scope>NUCLEOTIDE SEQUENCE [LARGE SCALE GENOMIC DNA]</scope>
    <source>
        <strain evidence="3 4">93TX-2</strain>
    </source>
</reference>
<dbReference type="Gene3D" id="3.40.309.10">
    <property type="entry name" value="Aldehyde Dehydrogenase, Chain A, domain 2"/>
    <property type="match status" value="1"/>
</dbReference>
<dbReference type="InterPro" id="IPR016163">
    <property type="entry name" value="Ald_DH_C"/>
</dbReference>
<dbReference type="VEuPathDB" id="FungiDB:PSHT_07914"/>
<comment type="similarity">
    <text evidence="1">Belongs to the aldehyde dehydrogenase family.</text>
</comment>
<dbReference type="InterPro" id="IPR015590">
    <property type="entry name" value="Aldehyde_DH_dom"/>
</dbReference>
<evidence type="ECO:0000256" key="1">
    <source>
        <dbReference type="ARBA" id="ARBA00009986"/>
    </source>
</evidence>
<gene>
    <name evidence="3" type="ORF">PSHT_07914</name>
</gene>
<dbReference type="Pfam" id="PF00171">
    <property type="entry name" value="Aldedh"/>
    <property type="match status" value="1"/>
</dbReference>
<reference evidence="4" key="3">
    <citation type="journal article" date="2018" name="Mol. Plant Microbe Interact.">
        <title>Genome sequence resources for the wheat stripe rust pathogen (Puccinia striiformis f. sp. tritici) and the barley stripe rust pathogen (Puccinia striiformis f. sp. hordei).</title>
        <authorList>
            <person name="Xia C."/>
            <person name="Wang M."/>
            <person name="Yin C."/>
            <person name="Cornejo O.E."/>
            <person name="Hulbert S.H."/>
            <person name="Chen X."/>
        </authorList>
    </citation>
    <scope>NUCLEOTIDE SEQUENCE [LARGE SCALE GENOMIC DNA]</scope>
    <source>
        <strain evidence="4">93TX-2</strain>
    </source>
</reference>
<dbReference type="GO" id="GO:0016620">
    <property type="term" value="F:oxidoreductase activity, acting on the aldehyde or oxo group of donors, NAD or NADP as acceptor"/>
    <property type="evidence" value="ECO:0007669"/>
    <property type="project" value="InterPro"/>
</dbReference>
<dbReference type="OrthoDB" id="310895at2759"/>
<proteinExistence type="inferred from homology"/>